<accession>A0A561U5T3</accession>
<gene>
    <name evidence="4" type="ORF">FHU35_13441</name>
</gene>
<feature type="domain" description="DUF1707" evidence="3">
    <location>
        <begin position="9"/>
        <end position="61"/>
    </location>
</feature>
<evidence type="ECO:0000259" key="3">
    <source>
        <dbReference type="Pfam" id="PF08044"/>
    </source>
</evidence>
<organism evidence="4 5">
    <name type="scientific">Saccharopolyspora dendranthemae</name>
    <dbReference type="NCBI Taxonomy" id="1181886"/>
    <lineage>
        <taxon>Bacteria</taxon>
        <taxon>Bacillati</taxon>
        <taxon>Actinomycetota</taxon>
        <taxon>Actinomycetes</taxon>
        <taxon>Pseudonocardiales</taxon>
        <taxon>Pseudonocardiaceae</taxon>
        <taxon>Saccharopolyspora</taxon>
    </lineage>
</organism>
<dbReference type="EMBL" id="VIWX01000003">
    <property type="protein sequence ID" value="TWF94724.1"/>
    <property type="molecule type" value="Genomic_DNA"/>
</dbReference>
<dbReference type="Proteomes" id="UP000316184">
    <property type="component" value="Unassembled WGS sequence"/>
</dbReference>
<evidence type="ECO:0000256" key="1">
    <source>
        <dbReference type="SAM" id="MobiDB-lite"/>
    </source>
</evidence>
<evidence type="ECO:0000313" key="5">
    <source>
        <dbReference type="Proteomes" id="UP000316184"/>
    </source>
</evidence>
<dbReference type="RefSeq" id="WP_145740894.1">
    <property type="nucleotide sequence ID" value="NZ_VIWX01000003.1"/>
</dbReference>
<reference evidence="4 5" key="1">
    <citation type="submission" date="2019-06" db="EMBL/GenBank/DDBJ databases">
        <title>Sequencing the genomes of 1000 actinobacteria strains.</title>
        <authorList>
            <person name="Klenk H.-P."/>
        </authorList>
    </citation>
    <scope>NUCLEOTIDE SEQUENCE [LARGE SCALE GENOMIC DNA]</scope>
    <source>
        <strain evidence="4 5">DSM 46699</strain>
    </source>
</reference>
<feature type="transmembrane region" description="Helical" evidence="2">
    <location>
        <begin position="86"/>
        <end position="103"/>
    </location>
</feature>
<feature type="transmembrane region" description="Helical" evidence="2">
    <location>
        <begin position="109"/>
        <end position="128"/>
    </location>
</feature>
<protein>
    <submittedName>
        <fullName evidence="4">Uncharacterized protein DUF1707</fullName>
    </submittedName>
</protein>
<keyword evidence="5" id="KW-1185">Reference proteome</keyword>
<keyword evidence="2" id="KW-0812">Transmembrane</keyword>
<dbReference type="PANTHER" id="PTHR40763">
    <property type="entry name" value="MEMBRANE PROTEIN-RELATED"/>
    <property type="match status" value="1"/>
</dbReference>
<evidence type="ECO:0000256" key="2">
    <source>
        <dbReference type="SAM" id="Phobius"/>
    </source>
</evidence>
<dbReference type="AlphaFoldDB" id="A0A561U5T3"/>
<proteinExistence type="predicted"/>
<dbReference type="PANTHER" id="PTHR40763:SF4">
    <property type="entry name" value="DUF1707 DOMAIN-CONTAINING PROTEIN"/>
    <property type="match status" value="1"/>
</dbReference>
<sequence length="138" mass="15063">MVEPNDGGMRASDSDRDEVAGRLRAGLDEGRLTVTEYDERLQRAYAAATLGELRPLTSDLPVPQPSAEVVARDEHKAKVSKEWRDWAGGAVVMIAIWGVTSAVSGDLKFFWPAIPIVIWAAFSVAMTIEGPGKRHDDD</sequence>
<dbReference type="OrthoDB" id="3748531at2"/>
<dbReference type="Pfam" id="PF08044">
    <property type="entry name" value="DUF1707"/>
    <property type="match status" value="1"/>
</dbReference>
<comment type="caution">
    <text evidence="4">The sequence shown here is derived from an EMBL/GenBank/DDBJ whole genome shotgun (WGS) entry which is preliminary data.</text>
</comment>
<keyword evidence="2" id="KW-0472">Membrane</keyword>
<dbReference type="InterPro" id="IPR012551">
    <property type="entry name" value="DUF1707_SHOCT-like"/>
</dbReference>
<feature type="region of interest" description="Disordered" evidence="1">
    <location>
        <begin position="1"/>
        <end position="20"/>
    </location>
</feature>
<name>A0A561U5T3_9PSEU</name>
<keyword evidence="2" id="KW-1133">Transmembrane helix</keyword>
<evidence type="ECO:0000313" key="4">
    <source>
        <dbReference type="EMBL" id="TWF94724.1"/>
    </source>
</evidence>